<evidence type="ECO:0008006" key="5">
    <source>
        <dbReference type="Google" id="ProtNLM"/>
    </source>
</evidence>
<feature type="domain" description="FlgA N-terminal" evidence="2">
    <location>
        <begin position="43"/>
        <end position="88"/>
    </location>
</feature>
<keyword evidence="4" id="KW-1185">Reference proteome</keyword>
<dbReference type="PANTHER" id="PTHR36307">
    <property type="entry name" value="FLAGELLA BASAL BODY P-RING FORMATION PROTEIN FLGA"/>
    <property type="match status" value="1"/>
</dbReference>
<dbReference type="Pfam" id="PF13144">
    <property type="entry name" value="ChapFlgA"/>
    <property type="match status" value="1"/>
</dbReference>
<dbReference type="InterPro" id="IPR041231">
    <property type="entry name" value="FlgA_N"/>
</dbReference>
<dbReference type="EMBL" id="SACO01000001">
    <property type="protein sequence ID" value="RVU07976.1"/>
    <property type="molecule type" value="Genomic_DNA"/>
</dbReference>
<accession>A0A437NDN9</accession>
<evidence type="ECO:0000313" key="4">
    <source>
        <dbReference type="Proteomes" id="UP000282837"/>
    </source>
</evidence>
<reference evidence="3 4" key="1">
    <citation type="submission" date="2019-01" db="EMBL/GenBank/DDBJ databases">
        <authorList>
            <person name="Chen W.-M."/>
        </authorList>
    </citation>
    <scope>NUCLEOTIDE SEQUENCE [LARGE SCALE GENOMIC DNA]</scope>
    <source>
        <strain evidence="3 4">FSY-9</strain>
    </source>
</reference>
<name>A0A437NDN9_9SPHN</name>
<dbReference type="OrthoDB" id="7408548at2"/>
<dbReference type="InterPro" id="IPR017585">
    <property type="entry name" value="SAF_FlgA"/>
</dbReference>
<dbReference type="AlphaFoldDB" id="A0A437NDN9"/>
<comment type="caution">
    <text evidence="3">The sequence shown here is derived from an EMBL/GenBank/DDBJ whole genome shotgun (WGS) entry which is preliminary data.</text>
</comment>
<evidence type="ECO:0000259" key="1">
    <source>
        <dbReference type="Pfam" id="PF13144"/>
    </source>
</evidence>
<evidence type="ECO:0000259" key="2">
    <source>
        <dbReference type="Pfam" id="PF17656"/>
    </source>
</evidence>
<protein>
    <recommendedName>
        <fullName evidence="5">Flagella basal body P-ring formation protein FlgA C-terminal domain-containing protein</fullName>
    </recommendedName>
</protein>
<dbReference type="GO" id="GO:0044780">
    <property type="term" value="P:bacterial-type flagellum assembly"/>
    <property type="evidence" value="ECO:0007669"/>
    <property type="project" value="InterPro"/>
</dbReference>
<feature type="domain" description="Flagella basal body P-ring formation protein FlgA SAF" evidence="1">
    <location>
        <begin position="92"/>
        <end position="154"/>
    </location>
</feature>
<dbReference type="PANTHER" id="PTHR36307:SF1">
    <property type="entry name" value="FLAGELLA BASAL BODY P-RING FORMATION PROTEIN FLGA"/>
    <property type="match status" value="1"/>
</dbReference>
<dbReference type="Proteomes" id="UP000282837">
    <property type="component" value="Unassembled WGS sequence"/>
</dbReference>
<proteinExistence type="predicted"/>
<evidence type="ECO:0000313" key="3">
    <source>
        <dbReference type="EMBL" id="RVU07976.1"/>
    </source>
</evidence>
<dbReference type="Gene3D" id="2.30.30.760">
    <property type="match status" value="1"/>
</dbReference>
<gene>
    <name evidence="3" type="ORF">EOE18_01650</name>
</gene>
<dbReference type="InterPro" id="IPR039246">
    <property type="entry name" value="Flagellar_FlgA"/>
</dbReference>
<organism evidence="3 4">
    <name type="scientific">Novosphingobium umbonatum</name>
    <dbReference type="NCBI Taxonomy" id="1908524"/>
    <lineage>
        <taxon>Bacteria</taxon>
        <taxon>Pseudomonadati</taxon>
        <taxon>Pseudomonadota</taxon>
        <taxon>Alphaproteobacteria</taxon>
        <taxon>Sphingomonadales</taxon>
        <taxon>Sphingomonadaceae</taxon>
        <taxon>Novosphingobium</taxon>
    </lineage>
</organism>
<dbReference type="Pfam" id="PF17656">
    <property type="entry name" value="ChapFlgA_N"/>
    <property type="match status" value="1"/>
</dbReference>
<sequence length="158" mass="16883">MPASAAYANTPASPFTDLTEIDREVSAFTGKSIGQSGGAMMPVDRRLRLNSCRSPLALSWRTTRRDSVSVQCPDPGSWRIFVPVRVEEGGQVIVMRGEAVSISVVGDGFAVSQPGEAMDAGAVGDWIRVRGLKDGSPRGDAMRGRVVRPGEVEVPLRN</sequence>